<evidence type="ECO:0000256" key="1">
    <source>
        <dbReference type="SAM" id="MobiDB-lite"/>
    </source>
</evidence>
<proteinExistence type="predicted"/>
<dbReference type="AlphaFoldDB" id="A0A0U0T2Q6"/>
<accession>A0A0U0T2Q6</accession>
<feature type="region of interest" description="Disordered" evidence="1">
    <location>
        <begin position="1"/>
        <end position="30"/>
    </location>
</feature>
<sequence>MCNLGADLQRETGFPHPIRTGKRHQSFVGQEPPHVVQLSLATDKARQVAASGMLDGDDLWHHDRPESIVAERITV</sequence>
<gene>
    <name evidence="2" type="ORF">ERS007703_04840</name>
</gene>
<dbReference type="EMBL" id="CSAE01000973">
    <property type="protein sequence ID" value="COX15458.1"/>
    <property type="molecule type" value="Genomic_DNA"/>
</dbReference>
<evidence type="ECO:0000313" key="3">
    <source>
        <dbReference type="Proteomes" id="UP000038802"/>
    </source>
</evidence>
<reference evidence="3" key="1">
    <citation type="submission" date="2015-03" db="EMBL/GenBank/DDBJ databases">
        <authorList>
            <consortium name="Pathogen Informatics"/>
        </authorList>
    </citation>
    <scope>NUCLEOTIDE SEQUENCE [LARGE SCALE GENOMIC DNA]</scope>
    <source>
        <strain evidence="3">K00500041</strain>
    </source>
</reference>
<evidence type="ECO:0000313" key="2">
    <source>
        <dbReference type="EMBL" id="COX15458.1"/>
    </source>
</evidence>
<protein>
    <submittedName>
        <fullName evidence="2">Uncharacterized protein</fullName>
    </submittedName>
</protein>
<organism evidence="2 3">
    <name type="scientific">Mycobacterium tuberculosis</name>
    <dbReference type="NCBI Taxonomy" id="1773"/>
    <lineage>
        <taxon>Bacteria</taxon>
        <taxon>Bacillati</taxon>
        <taxon>Actinomycetota</taxon>
        <taxon>Actinomycetes</taxon>
        <taxon>Mycobacteriales</taxon>
        <taxon>Mycobacteriaceae</taxon>
        <taxon>Mycobacterium</taxon>
        <taxon>Mycobacterium tuberculosis complex</taxon>
    </lineage>
</organism>
<dbReference type="Proteomes" id="UP000038802">
    <property type="component" value="Unassembled WGS sequence"/>
</dbReference>
<name>A0A0U0T2Q6_MYCTX</name>